<feature type="region of interest" description="Disordered" evidence="1">
    <location>
        <begin position="1"/>
        <end position="31"/>
    </location>
</feature>
<organism evidence="2 3">
    <name type="scientific">Aphanocapsa feldmannii 277cV</name>
    <dbReference type="NCBI Taxonomy" id="2507553"/>
    <lineage>
        <taxon>Bacteria</taxon>
        <taxon>Bacillati</taxon>
        <taxon>Cyanobacteriota</taxon>
        <taxon>Cyanophyceae</taxon>
        <taxon>Oscillatoriophycideae</taxon>
        <taxon>Chroococcales</taxon>
        <taxon>Microcystaceae</taxon>
        <taxon>Aphanocapsa</taxon>
    </lineage>
</organism>
<comment type="caution">
    <text evidence="2">The sequence shown here is derived from an EMBL/GenBank/DDBJ whole genome shotgun (WGS) entry which is preliminary data.</text>
</comment>
<sequence>MATPLPATGSLHLDPRSHLATLPPEPETAPLHPLHSRECWLRQGDHVVRFKVLSTHAACPSGVVEVLNAERHGARTPLVRNCGSVTMERALHEWDVLRQTGFEPCSPCW</sequence>
<dbReference type="EMBL" id="SRMO01000062">
    <property type="protein sequence ID" value="TGG92578.1"/>
    <property type="molecule type" value="Genomic_DNA"/>
</dbReference>
<dbReference type="Proteomes" id="UP000317990">
    <property type="component" value="Unassembled WGS sequence"/>
</dbReference>
<evidence type="ECO:0000313" key="2">
    <source>
        <dbReference type="EMBL" id="TGG92578.1"/>
    </source>
</evidence>
<accession>A0A524RNH9</accession>
<evidence type="ECO:0000313" key="3">
    <source>
        <dbReference type="Proteomes" id="UP000317990"/>
    </source>
</evidence>
<protein>
    <submittedName>
        <fullName evidence="2">Uncharacterized protein</fullName>
    </submittedName>
</protein>
<proteinExistence type="predicted"/>
<reference evidence="2 3" key="1">
    <citation type="journal article" date="2019" name="mSystems">
        <title>Life at home and on the roam: Genomic adaptions reflect the dual lifestyle of an intracellular, facultative symbiont.</title>
        <authorList>
            <person name="Burgsdorf I."/>
        </authorList>
    </citation>
    <scope>NUCLEOTIDE SEQUENCE [LARGE SCALE GENOMIC DNA]</scope>
    <source>
        <strain evidence="2">277cV</strain>
    </source>
</reference>
<evidence type="ECO:0000256" key="1">
    <source>
        <dbReference type="SAM" id="MobiDB-lite"/>
    </source>
</evidence>
<gene>
    <name evidence="2" type="ORF">ERJ67_05695</name>
</gene>
<name>A0A524RNH9_9CHRO</name>
<dbReference type="AlphaFoldDB" id="A0A524RNH9"/>